<gene>
    <name evidence="5" type="ORF">A5888_003449</name>
    <name evidence="4" type="ORF">A5888_003743</name>
</gene>
<accession>A0A242K2Z0</accession>
<dbReference type="EMBL" id="NGMM01000007">
    <property type="protein sequence ID" value="OTP11644.1"/>
    <property type="molecule type" value="Genomic_DNA"/>
</dbReference>
<keyword evidence="2" id="KW-0472">Membrane</keyword>
<keyword evidence="2" id="KW-1133">Transmembrane helix</keyword>
<evidence type="ECO:0000259" key="3">
    <source>
        <dbReference type="PROSITE" id="PS50943"/>
    </source>
</evidence>
<dbReference type="GO" id="GO:0003677">
    <property type="term" value="F:DNA binding"/>
    <property type="evidence" value="ECO:0007669"/>
    <property type="project" value="UniProtKB-KW"/>
</dbReference>
<dbReference type="SMART" id="SM00530">
    <property type="entry name" value="HTH_XRE"/>
    <property type="match status" value="1"/>
</dbReference>
<dbReference type="AlphaFoldDB" id="A0A242K2Z0"/>
<dbReference type="PANTHER" id="PTHR46558:SF15">
    <property type="entry name" value="HELIX-TURN-HELIX DOMAIN PROTEIN"/>
    <property type="match status" value="1"/>
</dbReference>
<evidence type="ECO:0000313" key="5">
    <source>
        <dbReference type="EMBL" id="WYJ91681.1"/>
    </source>
</evidence>
<evidence type="ECO:0000313" key="6">
    <source>
        <dbReference type="Proteomes" id="UP000195141"/>
    </source>
</evidence>
<dbReference type="OrthoDB" id="9805856at2"/>
<dbReference type="RefSeq" id="WP_086350722.1">
    <property type="nucleotide sequence ID" value="NZ_CP147247.1"/>
</dbReference>
<reference evidence="4" key="1">
    <citation type="submission" date="2017-05" db="EMBL/GenBank/DDBJ databases">
        <title>The Genome Sequence of Enterococcus sp. 9E7_DIV0242.</title>
        <authorList>
            <consortium name="The Broad Institute Genomics Platform"/>
            <consortium name="The Broad Institute Genomic Center for Infectious Diseases"/>
            <person name="Earl A."/>
            <person name="Manson A."/>
            <person name="Schwartman J."/>
            <person name="Gilmore M."/>
            <person name="Abouelleil A."/>
            <person name="Cao P."/>
            <person name="Chapman S."/>
            <person name="Cusick C."/>
            <person name="Shea T."/>
            <person name="Young S."/>
            <person name="Neafsey D."/>
            <person name="Nusbaum C."/>
            <person name="Birren B."/>
        </authorList>
    </citation>
    <scope>NUCLEOTIDE SEQUENCE [LARGE SCALE GENOMIC DNA]</scope>
    <source>
        <strain evidence="4">9E7_DIV0242</strain>
    </source>
</reference>
<dbReference type="InterPro" id="IPR010982">
    <property type="entry name" value="Lambda_DNA-bd_dom_sf"/>
</dbReference>
<feature type="transmembrane region" description="Helical" evidence="2">
    <location>
        <begin position="109"/>
        <end position="127"/>
    </location>
</feature>
<evidence type="ECO:0000256" key="1">
    <source>
        <dbReference type="ARBA" id="ARBA00023125"/>
    </source>
</evidence>
<keyword evidence="2" id="KW-0812">Transmembrane</keyword>
<feature type="domain" description="HTH cro/C1-type" evidence="3">
    <location>
        <begin position="7"/>
        <end position="61"/>
    </location>
</feature>
<name>A0A242K2Z0_9ENTE</name>
<dbReference type="PROSITE" id="PS50943">
    <property type="entry name" value="HTH_CROC1"/>
    <property type="match status" value="1"/>
</dbReference>
<reference evidence="5" key="2">
    <citation type="submission" date="2017-05" db="EMBL/GenBank/DDBJ databases">
        <authorList>
            <consortium name="The Broad Institute Genomics Platform"/>
            <consortium name="The Broad Institute Genomic Center for Infectious Diseases"/>
            <person name="Earl A."/>
            <person name="Manson A."/>
            <person name="Schwartman J."/>
            <person name="Gilmore M."/>
            <person name="Abouelleil A."/>
            <person name="Cao P."/>
            <person name="Chapman S."/>
            <person name="Cusick C."/>
            <person name="Shea T."/>
            <person name="Young S."/>
            <person name="Neafsey D."/>
            <person name="Nusbaum C."/>
            <person name="Birren B."/>
        </authorList>
    </citation>
    <scope>NUCLEOTIDE SEQUENCE</scope>
    <source>
        <strain evidence="5">9E7_DIV0242</strain>
    </source>
</reference>
<feature type="transmembrane region" description="Helical" evidence="2">
    <location>
        <begin position="148"/>
        <end position="169"/>
    </location>
</feature>
<keyword evidence="1" id="KW-0238">DNA-binding</keyword>
<proteinExistence type="predicted"/>
<organism evidence="4">
    <name type="scientific">Candidatus Enterococcus clewellii</name>
    <dbReference type="NCBI Taxonomy" id="1834193"/>
    <lineage>
        <taxon>Bacteria</taxon>
        <taxon>Bacillati</taxon>
        <taxon>Bacillota</taxon>
        <taxon>Bacilli</taxon>
        <taxon>Lactobacillales</taxon>
        <taxon>Enterococcaceae</taxon>
        <taxon>Enterococcus</taxon>
    </lineage>
</organism>
<keyword evidence="6" id="KW-1185">Reference proteome</keyword>
<protein>
    <recommendedName>
        <fullName evidence="3">HTH cro/C1-type domain-containing protein</fullName>
    </recommendedName>
</protein>
<dbReference type="CDD" id="cd00093">
    <property type="entry name" value="HTH_XRE"/>
    <property type="match status" value="1"/>
</dbReference>
<dbReference type="SUPFAM" id="SSF47413">
    <property type="entry name" value="lambda repressor-like DNA-binding domains"/>
    <property type="match status" value="1"/>
</dbReference>
<reference evidence="5" key="3">
    <citation type="submission" date="2024-03" db="EMBL/GenBank/DDBJ databases">
        <title>The Genome Sequence of Enterococcus sp. DIV0242b.</title>
        <authorList>
            <consortium name="The Broad Institute Genomics Platform"/>
            <consortium name="The Broad Institute Microbial Omics Core"/>
            <consortium name="The Broad Institute Genomic Center for Infectious Diseases"/>
            <person name="Earl A."/>
            <person name="Manson A."/>
            <person name="Gilmore M."/>
            <person name="Schwartman J."/>
            <person name="Shea T."/>
            <person name="Abouelleil A."/>
            <person name="Cao P."/>
            <person name="Chapman S."/>
            <person name="Cusick C."/>
            <person name="Young S."/>
            <person name="Neafsey D."/>
            <person name="Nusbaum C."/>
            <person name="Birren B."/>
        </authorList>
    </citation>
    <scope>NUCLEOTIDE SEQUENCE</scope>
    <source>
        <strain evidence="5">9E7_DIV0242</strain>
    </source>
</reference>
<evidence type="ECO:0000313" key="4">
    <source>
        <dbReference type="EMBL" id="OTP11644.1"/>
    </source>
</evidence>
<dbReference type="Pfam" id="PF01381">
    <property type="entry name" value="HTH_3"/>
    <property type="match status" value="1"/>
</dbReference>
<dbReference type="PANTHER" id="PTHR46558">
    <property type="entry name" value="TRACRIPTIONAL REGULATORY PROTEIN-RELATED-RELATED"/>
    <property type="match status" value="1"/>
</dbReference>
<feature type="transmembrane region" description="Helical" evidence="2">
    <location>
        <begin position="86"/>
        <end position="103"/>
    </location>
</feature>
<dbReference type="InterPro" id="IPR001387">
    <property type="entry name" value="Cro/C1-type_HTH"/>
</dbReference>
<dbReference type="Proteomes" id="UP000195141">
    <property type="component" value="Chromosome"/>
</dbReference>
<dbReference type="EMBL" id="CP147247">
    <property type="protein sequence ID" value="WYJ91681.1"/>
    <property type="molecule type" value="Genomic_DNA"/>
</dbReference>
<dbReference type="Gene3D" id="1.10.260.40">
    <property type="entry name" value="lambda repressor-like DNA-binding domains"/>
    <property type="match status" value="1"/>
</dbReference>
<evidence type="ECO:0000256" key="2">
    <source>
        <dbReference type="SAM" id="Phobius"/>
    </source>
</evidence>
<sequence length="171" mass="19554">MTIGNNLKEKRLEHHLTQEQLAEKIYVSRQTISGWENDKNQPDLENLIMLSELYKTTLDELLKGESVPMITPPIPPNPKPAPTRKFAFLLFYWSLLSIVLQIILREEKISFMIFYALGGFLITAISLKKTNRLSNIYSQGENMADPGVYLCLGFLVLIIVGFILQDAIIQR</sequence>